<dbReference type="CDD" id="cd00082">
    <property type="entry name" value="HisKA"/>
    <property type="match status" value="1"/>
</dbReference>
<dbReference type="InterPro" id="IPR004358">
    <property type="entry name" value="Sig_transdc_His_kin-like_C"/>
</dbReference>
<reference evidence="10" key="1">
    <citation type="submission" date="2023-05" db="EMBL/GenBank/DDBJ databases">
        <authorList>
            <person name="Zhang X."/>
        </authorList>
    </citation>
    <scope>NUCLEOTIDE SEQUENCE</scope>
    <source>
        <strain evidence="10">YF14B1</strain>
    </source>
</reference>
<dbReference type="Pfam" id="PF13181">
    <property type="entry name" value="TPR_8"/>
    <property type="match status" value="1"/>
</dbReference>
<evidence type="ECO:0000313" key="11">
    <source>
        <dbReference type="Proteomes" id="UP001241110"/>
    </source>
</evidence>
<keyword evidence="8" id="KW-1133">Transmembrane helix</keyword>
<dbReference type="Pfam" id="PF13424">
    <property type="entry name" value="TPR_12"/>
    <property type="match status" value="1"/>
</dbReference>
<evidence type="ECO:0000259" key="9">
    <source>
        <dbReference type="PROSITE" id="PS50109"/>
    </source>
</evidence>
<dbReference type="Gene3D" id="1.10.287.130">
    <property type="match status" value="1"/>
</dbReference>
<dbReference type="Pfam" id="PF02518">
    <property type="entry name" value="HATPase_c"/>
    <property type="match status" value="1"/>
</dbReference>
<dbReference type="SMART" id="SM00388">
    <property type="entry name" value="HisKA"/>
    <property type="match status" value="1"/>
</dbReference>
<gene>
    <name evidence="10" type="ORF">QNI16_35205</name>
</gene>
<dbReference type="AlphaFoldDB" id="A0AAE3R0B8"/>
<dbReference type="SUPFAM" id="SSF55874">
    <property type="entry name" value="ATPase domain of HSP90 chaperone/DNA topoisomerase II/histidine kinase"/>
    <property type="match status" value="1"/>
</dbReference>
<dbReference type="InterPro" id="IPR011990">
    <property type="entry name" value="TPR-like_helical_dom_sf"/>
</dbReference>
<comment type="caution">
    <text evidence="10">The sequence shown here is derived from an EMBL/GenBank/DDBJ whole genome shotgun (WGS) entry which is preliminary data.</text>
</comment>
<dbReference type="InterPro" id="IPR003661">
    <property type="entry name" value="HisK_dim/P_dom"/>
</dbReference>
<dbReference type="Gene3D" id="1.25.40.10">
    <property type="entry name" value="Tetratricopeptide repeat domain"/>
    <property type="match status" value="2"/>
</dbReference>
<evidence type="ECO:0000256" key="7">
    <source>
        <dbReference type="PROSITE-ProRule" id="PRU00339"/>
    </source>
</evidence>
<comment type="catalytic activity">
    <reaction evidence="1">
        <text>ATP + protein L-histidine = ADP + protein N-phospho-L-histidine.</text>
        <dbReference type="EC" id="2.7.13.3"/>
    </reaction>
</comment>
<dbReference type="GO" id="GO:0000155">
    <property type="term" value="F:phosphorelay sensor kinase activity"/>
    <property type="evidence" value="ECO:0007669"/>
    <property type="project" value="InterPro"/>
</dbReference>
<feature type="repeat" description="TPR" evidence="7">
    <location>
        <begin position="120"/>
        <end position="153"/>
    </location>
</feature>
<feature type="transmembrane region" description="Helical" evidence="8">
    <location>
        <begin position="361"/>
        <end position="378"/>
    </location>
</feature>
<evidence type="ECO:0000256" key="1">
    <source>
        <dbReference type="ARBA" id="ARBA00000085"/>
    </source>
</evidence>
<feature type="repeat" description="TPR" evidence="7">
    <location>
        <begin position="80"/>
        <end position="113"/>
    </location>
</feature>
<keyword evidence="6" id="KW-0902">Two-component regulatory system</keyword>
<dbReference type="SUPFAM" id="SSF47384">
    <property type="entry name" value="Homodimeric domain of signal transducing histidine kinase"/>
    <property type="match status" value="1"/>
</dbReference>
<dbReference type="PANTHER" id="PTHR43711:SF31">
    <property type="entry name" value="HISTIDINE KINASE"/>
    <property type="match status" value="1"/>
</dbReference>
<evidence type="ECO:0000256" key="3">
    <source>
        <dbReference type="ARBA" id="ARBA00022553"/>
    </source>
</evidence>
<evidence type="ECO:0000256" key="4">
    <source>
        <dbReference type="ARBA" id="ARBA00022679"/>
    </source>
</evidence>
<evidence type="ECO:0000256" key="2">
    <source>
        <dbReference type="ARBA" id="ARBA00012438"/>
    </source>
</evidence>
<evidence type="ECO:0000256" key="6">
    <source>
        <dbReference type="ARBA" id="ARBA00023012"/>
    </source>
</evidence>
<dbReference type="InterPro" id="IPR005467">
    <property type="entry name" value="His_kinase_dom"/>
</dbReference>
<feature type="domain" description="Histidine kinase" evidence="9">
    <location>
        <begin position="431"/>
        <end position="647"/>
    </location>
</feature>
<accession>A0AAE3R0B8</accession>
<proteinExistence type="predicted"/>
<evidence type="ECO:0000313" key="10">
    <source>
        <dbReference type="EMBL" id="MDJ1485783.1"/>
    </source>
</evidence>
<dbReference type="InterPro" id="IPR003594">
    <property type="entry name" value="HATPase_dom"/>
</dbReference>
<feature type="repeat" description="TPR" evidence="7">
    <location>
        <begin position="200"/>
        <end position="233"/>
    </location>
</feature>
<dbReference type="InterPro" id="IPR036890">
    <property type="entry name" value="HATPase_C_sf"/>
</dbReference>
<dbReference type="PROSITE" id="PS50109">
    <property type="entry name" value="HIS_KIN"/>
    <property type="match status" value="1"/>
</dbReference>
<dbReference type="RefSeq" id="WP_313988797.1">
    <property type="nucleotide sequence ID" value="NZ_JASJOS010000023.1"/>
</dbReference>
<dbReference type="EMBL" id="JASJOS010000023">
    <property type="protein sequence ID" value="MDJ1485783.1"/>
    <property type="molecule type" value="Genomic_DNA"/>
</dbReference>
<dbReference type="InterPro" id="IPR036097">
    <property type="entry name" value="HisK_dim/P_sf"/>
</dbReference>
<dbReference type="SUPFAM" id="SSF48452">
    <property type="entry name" value="TPR-like"/>
    <property type="match status" value="2"/>
</dbReference>
<dbReference type="Gene3D" id="3.30.565.10">
    <property type="entry name" value="Histidine kinase-like ATPase, C-terminal domain"/>
    <property type="match status" value="1"/>
</dbReference>
<dbReference type="InterPro" id="IPR050736">
    <property type="entry name" value="Sensor_HK_Regulatory"/>
</dbReference>
<name>A0AAE3R0B8_9BACT</name>
<keyword evidence="7" id="KW-0802">TPR repeat</keyword>
<dbReference type="SMART" id="SM00387">
    <property type="entry name" value="HATPase_c"/>
    <property type="match status" value="1"/>
</dbReference>
<dbReference type="PRINTS" id="PR00344">
    <property type="entry name" value="BCTRLSENSOR"/>
</dbReference>
<evidence type="ECO:0000256" key="5">
    <source>
        <dbReference type="ARBA" id="ARBA00022777"/>
    </source>
</evidence>
<dbReference type="PANTHER" id="PTHR43711">
    <property type="entry name" value="TWO-COMPONENT HISTIDINE KINASE"/>
    <property type="match status" value="1"/>
</dbReference>
<dbReference type="InterPro" id="IPR019734">
    <property type="entry name" value="TPR_rpt"/>
</dbReference>
<sequence length="659" mass="75409">MHKIIVWLLVLGVPIQLLGQSVKTDSLHITVLGATNPVQKADALNNLADAYRFKNTDSTISIGTQALLLAKRNDYAKGEIIGLYNVGNGYLSQGDYHRTLSYLLRALRIAEEHANDSVQPMILNSVGTVYMKSDKLDQALHYYEKAKQLAEIQKDKFLLAKILGNIGNIYWAQKKIMESLHYKQESLTISRENNDLIGVATELYNIGLIYLQQNRHDYALTFYKESYNLSERLEDKEGLAFCSFDMGEVYLHQKDYKAAITYIHKGLDQAKKLKSKNLIYRGYDLLFQLYERQKDYVNALSYHKLATAIKDSIFSLERERALKEVQTDYDLNKKQKEIDLLYKDKTIQDAQLHSQSIQQNILIFGLTLIAVVALLFWINMQSRKKINMLLEQENELVRLQKEEIFNQTQEIADQNQKLEALNVTKDKLFSIISHDLRSPLNTLQSMLEIVRDGILSEEETVEITGLLYKKVRHTSDLLDNLLNWAKSQMEGIRIHQENVNLQELIQSNVDLFLPQALEKKIVLENNVLMPVHVNADKNMLLLVIRNLLNNAIKFTTAQGCVRISAEIQSEKVVVCVQDTGVGIDPDRIDKLFKVQSLFTTYGTSNEKGTGLGLLLCKDFVEKNGGDIWVKSFINQGSRFYFSVPLYVQLREISSFTMAS</sequence>
<keyword evidence="4" id="KW-0808">Transferase</keyword>
<keyword evidence="8" id="KW-0812">Transmembrane</keyword>
<keyword evidence="5" id="KW-0418">Kinase</keyword>
<evidence type="ECO:0000256" key="8">
    <source>
        <dbReference type="SAM" id="Phobius"/>
    </source>
</evidence>
<protein>
    <recommendedName>
        <fullName evidence="2">histidine kinase</fullName>
        <ecNumber evidence="2">2.7.13.3</ecNumber>
    </recommendedName>
</protein>
<keyword evidence="3" id="KW-0597">Phosphoprotein</keyword>
<organism evidence="10 11">
    <name type="scientific">Xanthocytophaga flava</name>
    <dbReference type="NCBI Taxonomy" id="3048013"/>
    <lineage>
        <taxon>Bacteria</taxon>
        <taxon>Pseudomonadati</taxon>
        <taxon>Bacteroidota</taxon>
        <taxon>Cytophagia</taxon>
        <taxon>Cytophagales</taxon>
        <taxon>Rhodocytophagaceae</taxon>
        <taxon>Xanthocytophaga</taxon>
    </lineage>
</organism>
<dbReference type="Pfam" id="PF00512">
    <property type="entry name" value="HisKA"/>
    <property type="match status" value="1"/>
</dbReference>
<dbReference type="PROSITE" id="PS50005">
    <property type="entry name" value="TPR"/>
    <property type="match status" value="3"/>
</dbReference>
<keyword evidence="8" id="KW-0472">Membrane</keyword>
<dbReference type="EC" id="2.7.13.3" evidence="2"/>
<dbReference type="Proteomes" id="UP001241110">
    <property type="component" value="Unassembled WGS sequence"/>
</dbReference>
<dbReference type="SMART" id="SM00028">
    <property type="entry name" value="TPR"/>
    <property type="match status" value="7"/>
</dbReference>